<feature type="transmembrane region" description="Helical" evidence="6">
    <location>
        <begin position="240"/>
        <end position="258"/>
    </location>
</feature>
<dbReference type="Proteomes" id="UP001596523">
    <property type="component" value="Unassembled WGS sequence"/>
</dbReference>
<reference evidence="9" key="1">
    <citation type="journal article" date="2019" name="Int. J. Syst. Evol. Microbiol.">
        <title>The Global Catalogue of Microorganisms (GCM) 10K type strain sequencing project: providing services to taxonomists for standard genome sequencing and annotation.</title>
        <authorList>
            <consortium name="The Broad Institute Genomics Platform"/>
            <consortium name="The Broad Institute Genome Sequencing Center for Infectious Disease"/>
            <person name="Wu L."/>
            <person name="Ma J."/>
        </authorList>
    </citation>
    <scope>NUCLEOTIDE SEQUENCE [LARGE SCALE GENOMIC DNA]</scope>
    <source>
        <strain evidence="9">SYNS20</strain>
    </source>
</reference>
<keyword evidence="2" id="KW-1003">Cell membrane</keyword>
<dbReference type="InterPro" id="IPR018076">
    <property type="entry name" value="T2SS_GspF_dom"/>
</dbReference>
<evidence type="ECO:0000256" key="4">
    <source>
        <dbReference type="ARBA" id="ARBA00022989"/>
    </source>
</evidence>
<evidence type="ECO:0000259" key="7">
    <source>
        <dbReference type="Pfam" id="PF00482"/>
    </source>
</evidence>
<dbReference type="PANTHER" id="PTHR35007:SF4">
    <property type="entry name" value="CONSERVED TRANSMEMBRANE PROTEIN-RELATED"/>
    <property type="match status" value="1"/>
</dbReference>
<keyword evidence="3 6" id="KW-0812">Transmembrane</keyword>
<sequence>MDAAVVVAGAGVTSAGPVYAAAVCAGAAAWLTVGQDRGVRRARLLLAGATVHEPAAAPPWERWLAWLRVRARPEWWCLAVALMVAAMGRSVVPLVLGALGMPLMGRALRGRERRRAREARADAVIALCGALAAEVRAGRQPGVALQTAVGCAEGESGLGEAETAVLAAARFGGDVPGALRDAAREPGADGLLGLAACWRVAVDSGGGLAAGLARLESALRSERDQRADLRVRLSTARSTAVLLAGLPVVGVLMGTGLGADPLRVLLHTPAGLGCLLIGGSLEGLGLWWAVRIMRRAERR</sequence>
<keyword evidence="5 6" id="KW-0472">Membrane</keyword>
<evidence type="ECO:0000256" key="3">
    <source>
        <dbReference type="ARBA" id="ARBA00022692"/>
    </source>
</evidence>
<proteinExistence type="predicted"/>
<dbReference type="PANTHER" id="PTHR35007">
    <property type="entry name" value="INTEGRAL MEMBRANE PROTEIN-RELATED"/>
    <property type="match status" value="1"/>
</dbReference>
<evidence type="ECO:0000256" key="6">
    <source>
        <dbReference type="SAM" id="Phobius"/>
    </source>
</evidence>
<evidence type="ECO:0000256" key="2">
    <source>
        <dbReference type="ARBA" id="ARBA00022475"/>
    </source>
</evidence>
<keyword evidence="4 6" id="KW-1133">Transmembrane helix</keyword>
<evidence type="ECO:0000313" key="9">
    <source>
        <dbReference type="Proteomes" id="UP001596523"/>
    </source>
</evidence>
<gene>
    <name evidence="8" type="ORF">ACFQVC_29785</name>
</gene>
<evidence type="ECO:0000256" key="1">
    <source>
        <dbReference type="ARBA" id="ARBA00004651"/>
    </source>
</evidence>
<evidence type="ECO:0000256" key="5">
    <source>
        <dbReference type="ARBA" id="ARBA00023136"/>
    </source>
</evidence>
<comment type="subcellular location">
    <subcellularLocation>
        <location evidence="1">Cell membrane</location>
        <topology evidence="1">Multi-pass membrane protein</topology>
    </subcellularLocation>
</comment>
<comment type="caution">
    <text evidence="8">The sequence shown here is derived from an EMBL/GenBank/DDBJ whole genome shotgun (WGS) entry which is preliminary data.</text>
</comment>
<dbReference type="Pfam" id="PF00482">
    <property type="entry name" value="T2SSF"/>
    <property type="match status" value="1"/>
</dbReference>
<organism evidence="8 9">
    <name type="scientific">Streptomyces monticola</name>
    <dbReference type="NCBI Taxonomy" id="2666263"/>
    <lineage>
        <taxon>Bacteria</taxon>
        <taxon>Bacillati</taxon>
        <taxon>Actinomycetota</taxon>
        <taxon>Actinomycetes</taxon>
        <taxon>Kitasatosporales</taxon>
        <taxon>Streptomycetaceae</taxon>
        <taxon>Streptomyces</taxon>
    </lineage>
</organism>
<feature type="domain" description="Type II secretion system protein GspF" evidence="7">
    <location>
        <begin position="129"/>
        <end position="254"/>
    </location>
</feature>
<dbReference type="EMBL" id="JBHTCF010000015">
    <property type="protein sequence ID" value="MFC7308398.1"/>
    <property type="molecule type" value="Genomic_DNA"/>
</dbReference>
<dbReference type="RefSeq" id="WP_381836339.1">
    <property type="nucleotide sequence ID" value="NZ_JBHTCF010000015.1"/>
</dbReference>
<accession>A0ABW2JR34</accession>
<keyword evidence="9" id="KW-1185">Reference proteome</keyword>
<evidence type="ECO:0000313" key="8">
    <source>
        <dbReference type="EMBL" id="MFC7308398.1"/>
    </source>
</evidence>
<protein>
    <submittedName>
        <fullName evidence="8">Type II secretion system F family protein</fullName>
    </submittedName>
</protein>
<name>A0ABW2JR34_9ACTN</name>
<feature type="transmembrane region" description="Helical" evidence="6">
    <location>
        <begin position="270"/>
        <end position="290"/>
    </location>
</feature>